<dbReference type="PANTHER" id="PTHR22923:SF89">
    <property type="entry name" value="CEREBELLIN 18"/>
    <property type="match status" value="1"/>
</dbReference>
<proteinExistence type="predicted"/>
<protein>
    <recommendedName>
        <fullName evidence="4">C1q domain-containing protein</fullName>
    </recommendedName>
</protein>
<sequence length="199" mass="22137">GWTGREPLPCGKWDCNCTFNRQRGCCCAASDMYQIEEVTFSRIKRLWHDVSTLSSRVQELTAGVKVAFQANMDTGAATIIPGSTEHIHHRGPANPSPPSPGVFTAPVAGLYVFSNTAYSKVAKDTRIYHKVQMMKNGEVLVSVWENNREDGEDSATQVVIVEMKRGDQVYTELTAGRKLCNRLQYNAFTGHMVYPSTDE</sequence>
<dbReference type="PROSITE" id="PS50871">
    <property type="entry name" value="C1Q"/>
    <property type="match status" value="1"/>
</dbReference>
<dbReference type="Ensembl" id="ENSMMOT00000025486.1">
    <property type="protein sequence ID" value="ENSMMOP00000025067.1"/>
    <property type="gene ID" value="ENSMMOG00000019036.1"/>
</dbReference>
<evidence type="ECO:0000256" key="3">
    <source>
        <dbReference type="ARBA" id="ARBA00022729"/>
    </source>
</evidence>
<dbReference type="PRINTS" id="PR00007">
    <property type="entry name" value="COMPLEMNTC1Q"/>
</dbReference>
<dbReference type="InterPro" id="IPR050822">
    <property type="entry name" value="Cerebellin_Synaptic_Org"/>
</dbReference>
<keyword evidence="6" id="KW-1185">Reference proteome</keyword>
<keyword evidence="3" id="KW-0732">Signal</keyword>
<dbReference type="AlphaFoldDB" id="A0A3Q4BTX9"/>
<dbReference type="OMA" id="MSGRKLC"/>
<dbReference type="GO" id="GO:0099558">
    <property type="term" value="P:maintenance of synapse structure"/>
    <property type="evidence" value="ECO:0007669"/>
    <property type="project" value="TreeGrafter"/>
</dbReference>
<evidence type="ECO:0000313" key="5">
    <source>
        <dbReference type="Ensembl" id="ENSMMOP00000025067.1"/>
    </source>
</evidence>
<evidence type="ECO:0000256" key="2">
    <source>
        <dbReference type="ARBA" id="ARBA00022525"/>
    </source>
</evidence>
<keyword evidence="2" id="KW-0964">Secreted</keyword>
<dbReference type="InterPro" id="IPR001073">
    <property type="entry name" value="C1q_dom"/>
</dbReference>
<reference evidence="5" key="2">
    <citation type="submission" date="2025-09" db="UniProtKB">
        <authorList>
            <consortium name="Ensembl"/>
        </authorList>
    </citation>
    <scope>IDENTIFICATION</scope>
</reference>
<evidence type="ECO:0000313" key="6">
    <source>
        <dbReference type="Proteomes" id="UP000261620"/>
    </source>
</evidence>
<dbReference type="InterPro" id="IPR008983">
    <property type="entry name" value="Tumour_necrosis_fac-like_dom"/>
</dbReference>
<evidence type="ECO:0000259" key="4">
    <source>
        <dbReference type="PROSITE" id="PS50871"/>
    </source>
</evidence>
<reference evidence="5" key="1">
    <citation type="submission" date="2025-08" db="UniProtKB">
        <authorList>
            <consortium name="Ensembl"/>
        </authorList>
    </citation>
    <scope>IDENTIFICATION</scope>
</reference>
<feature type="domain" description="C1q" evidence="4">
    <location>
        <begin position="61"/>
        <end position="199"/>
    </location>
</feature>
<dbReference type="SUPFAM" id="SSF49842">
    <property type="entry name" value="TNF-like"/>
    <property type="match status" value="1"/>
</dbReference>
<accession>A0A3Q4BTX9</accession>
<dbReference type="Pfam" id="PF00386">
    <property type="entry name" value="C1q"/>
    <property type="match status" value="1"/>
</dbReference>
<dbReference type="Proteomes" id="UP000261620">
    <property type="component" value="Unplaced"/>
</dbReference>
<organism evidence="5 6">
    <name type="scientific">Mola mola</name>
    <name type="common">Ocean sunfish</name>
    <name type="synonym">Tetraodon mola</name>
    <dbReference type="NCBI Taxonomy" id="94237"/>
    <lineage>
        <taxon>Eukaryota</taxon>
        <taxon>Metazoa</taxon>
        <taxon>Chordata</taxon>
        <taxon>Craniata</taxon>
        <taxon>Vertebrata</taxon>
        <taxon>Euteleostomi</taxon>
        <taxon>Actinopterygii</taxon>
        <taxon>Neopterygii</taxon>
        <taxon>Teleostei</taxon>
        <taxon>Neoteleostei</taxon>
        <taxon>Acanthomorphata</taxon>
        <taxon>Eupercaria</taxon>
        <taxon>Tetraodontiformes</taxon>
        <taxon>Molidae</taxon>
        <taxon>Mola</taxon>
    </lineage>
</organism>
<name>A0A3Q4BTX9_MOLML</name>
<comment type="subcellular location">
    <subcellularLocation>
        <location evidence="1">Secreted</location>
    </subcellularLocation>
</comment>
<dbReference type="PANTHER" id="PTHR22923">
    <property type="entry name" value="CEREBELLIN-RELATED"/>
    <property type="match status" value="1"/>
</dbReference>
<dbReference type="GO" id="GO:0005576">
    <property type="term" value="C:extracellular region"/>
    <property type="evidence" value="ECO:0007669"/>
    <property type="project" value="UniProtKB-SubCell"/>
</dbReference>
<dbReference type="SMART" id="SM00110">
    <property type="entry name" value="C1Q"/>
    <property type="match status" value="1"/>
</dbReference>
<dbReference type="GO" id="GO:0045202">
    <property type="term" value="C:synapse"/>
    <property type="evidence" value="ECO:0007669"/>
    <property type="project" value="TreeGrafter"/>
</dbReference>
<evidence type="ECO:0000256" key="1">
    <source>
        <dbReference type="ARBA" id="ARBA00004613"/>
    </source>
</evidence>
<dbReference type="STRING" id="94237.ENSMMOP00000025067"/>
<dbReference type="Gene3D" id="2.60.120.40">
    <property type="match status" value="1"/>
</dbReference>